<dbReference type="SUPFAM" id="SSF48371">
    <property type="entry name" value="ARM repeat"/>
    <property type="match status" value="1"/>
</dbReference>
<evidence type="ECO:0000313" key="1">
    <source>
        <dbReference type="EMBL" id="GAB1221955.1"/>
    </source>
</evidence>
<protein>
    <submittedName>
        <fullName evidence="1">Uncharacterized protein</fullName>
    </submittedName>
</protein>
<keyword evidence="2" id="KW-1185">Reference proteome</keyword>
<reference evidence="1 2" key="1">
    <citation type="journal article" date="2019" name="PLoS Negl. Trop. Dis.">
        <title>Whole genome sequencing of Entamoeba nuttalli reveals mammalian host-related molecular signatures and a novel octapeptide-repeat surface protein.</title>
        <authorList>
            <person name="Tanaka M."/>
            <person name="Makiuchi T."/>
            <person name="Komiyama T."/>
            <person name="Shiina T."/>
            <person name="Osaki K."/>
            <person name="Tachibana H."/>
        </authorList>
    </citation>
    <scope>NUCLEOTIDE SEQUENCE [LARGE SCALE GENOMIC DNA]</scope>
    <source>
        <strain evidence="1 2">P19-061405</strain>
    </source>
</reference>
<dbReference type="EMBL" id="BAAFRS010000086">
    <property type="protein sequence ID" value="GAB1221955.1"/>
    <property type="molecule type" value="Genomic_DNA"/>
</dbReference>
<dbReference type="Proteomes" id="UP001628156">
    <property type="component" value="Unassembled WGS sequence"/>
</dbReference>
<accession>A0ABQ0DGH5</accession>
<sequence length="108" mass="13006">MFILVSIPQIYIEEIPHYMKQIQTVVQILLNDKYEAVFIECTEVIISLSSEFAEETLPFLIQFIPLFFERCLLTEELIYKINEEDQTRQKEQVMIRDDEQYDYDTSVR</sequence>
<dbReference type="InterPro" id="IPR016024">
    <property type="entry name" value="ARM-type_fold"/>
</dbReference>
<comment type="caution">
    <text evidence="1">The sequence shown here is derived from an EMBL/GenBank/DDBJ whole genome shotgun (WGS) entry which is preliminary data.</text>
</comment>
<organism evidence="1 2">
    <name type="scientific">Entamoeba nuttalli</name>
    <dbReference type="NCBI Taxonomy" id="412467"/>
    <lineage>
        <taxon>Eukaryota</taxon>
        <taxon>Amoebozoa</taxon>
        <taxon>Evosea</taxon>
        <taxon>Archamoebae</taxon>
        <taxon>Mastigamoebida</taxon>
        <taxon>Entamoebidae</taxon>
        <taxon>Entamoeba</taxon>
    </lineage>
</organism>
<proteinExistence type="predicted"/>
<evidence type="ECO:0000313" key="2">
    <source>
        <dbReference type="Proteomes" id="UP001628156"/>
    </source>
</evidence>
<gene>
    <name evidence="1" type="ORF">ENUP19_0086G0030</name>
</gene>
<feature type="non-terminal residue" evidence="1">
    <location>
        <position position="108"/>
    </location>
</feature>
<name>A0ABQ0DGH5_9EUKA</name>